<dbReference type="Proteomes" id="UP000078046">
    <property type="component" value="Unassembled WGS sequence"/>
</dbReference>
<organism evidence="1 2">
    <name type="scientific">Intoshia linei</name>
    <dbReference type="NCBI Taxonomy" id="1819745"/>
    <lineage>
        <taxon>Eukaryota</taxon>
        <taxon>Metazoa</taxon>
        <taxon>Spiralia</taxon>
        <taxon>Lophotrochozoa</taxon>
        <taxon>Mesozoa</taxon>
        <taxon>Orthonectida</taxon>
        <taxon>Rhopaluridae</taxon>
        <taxon>Intoshia</taxon>
    </lineage>
</organism>
<keyword evidence="2" id="KW-1185">Reference proteome</keyword>
<evidence type="ECO:0000313" key="1">
    <source>
        <dbReference type="EMBL" id="OAF64263.1"/>
    </source>
</evidence>
<accession>A0A177ASB1</accession>
<protein>
    <submittedName>
        <fullName evidence="1">Uncharacterized protein</fullName>
    </submittedName>
</protein>
<sequence>MSVVEGFEIMKSFLAQPHPKMPKDVVVEIWEEELNVSSSQETCPRNFLHSFYRTGKVARIFAMPAKQNVTFPTISLYAPELRK</sequence>
<proteinExistence type="predicted"/>
<evidence type="ECO:0000313" key="2">
    <source>
        <dbReference type="Proteomes" id="UP000078046"/>
    </source>
</evidence>
<dbReference type="EMBL" id="LWCA01001978">
    <property type="protein sequence ID" value="OAF64263.1"/>
    <property type="molecule type" value="Genomic_DNA"/>
</dbReference>
<dbReference type="AlphaFoldDB" id="A0A177ASB1"/>
<comment type="caution">
    <text evidence="1">The sequence shown here is derived from an EMBL/GenBank/DDBJ whole genome shotgun (WGS) entry which is preliminary data.</text>
</comment>
<gene>
    <name evidence="1" type="ORF">A3Q56_08033</name>
</gene>
<reference evidence="1 2" key="1">
    <citation type="submission" date="2016-04" db="EMBL/GenBank/DDBJ databases">
        <title>The genome of Intoshia linei affirms orthonectids as highly simplified spiralians.</title>
        <authorList>
            <person name="Mikhailov K.V."/>
            <person name="Slusarev G.S."/>
            <person name="Nikitin M.A."/>
            <person name="Logacheva M.D."/>
            <person name="Penin A."/>
            <person name="Aleoshin V."/>
            <person name="Panchin Y.V."/>
        </authorList>
    </citation>
    <scope>NUCLEOTIDE SEQUENCE [LARGE SCALE GENOMIC DNA]</scope>
    <source>
        <strain evidence="1">Intl2013</strain>
        <tissue evidence="1">Whole animal</tissue>
    </source>
</reference>
<name>A0A177ASB1_9BILA</name>